<dbReference type="InterPro" id="IPR013520">
    <property type="entry name" value="Ribonucl_H"/>
</dbReference>
<dbReference type="SUPFAM" id="SSF53098">
    <property type="entry name" value="Ribonuclease H-like"/>
    <property type="match status" value="1"/>
</dbReference>
<dbReference type="InterPro" id="IPR012337">
    <property type="entry name" value="RNaseH-like_sf"/>
</dbReference>
<evidence type="ECO:0000259" key="4">
    <source>
        <dbReference type="SMART" id="SM00479"/>
    </source>
</evidence>
<dbReference type="InterPro" id="IPR051274">
    <property type="entry name" value="3-5_Exoribonuclease"/>
</dbReference>
<sequence>MTQYFLIVDLEATCSNDNSIPRHETEIIEIGAVMLNGSTWQIESEYQQFIQPVRNPRLTDFCTELTTIRQQDVDTAPKFSEVIYHFKEWIYSFPNHTFCSWGDYDKNQFLKDCKFHNVPYPFNSEHRNIKKEFSEYCGALQKFGMAQALKHLGLELQGTHHRGIDDARNIAAIFRYMNKQ</sequence>
<accession>A0A9E3LTD9</accession>
<gene>
    <name evidence="5" type="ORF">KME28_13370</name>
</gene>
<dbReference type="EMBL" id="JAHHHW010000090">
    <property type="protein sequence ID" value="MBW4432687.1"/>
    <property type="molecule type" value="Genomic_DNA"/>
</dbReference>
<reference evidence="5" key="1">
    <citation type="submission" date="2021-05" db="EMBL/GenBank/DDBJ databases">
        <authorList>
            <person name="Pietrasiak N."/>
            <person name="Ward R."/>
            <person name="Stajich J.E."/>
            <person name="Kurbessoian T."/>
        </authorList>
    </citation>
    <scope>NUCLEOTIDE SEQUENCE</scope>
    <source>
        <strain evidence="5">HA4357-MV3</strain>
    </source>
</reference>
<keyword evidence="3 5" id="KW-0269">Exonuclease</keyword>
<feature type="domain" description="Exonuclease" evidence="4">
    <location>
        <begin position="4"/>
        <end position="180"/>
    </location>
</feature>
<evidence type="ECO:0000256" key="1">
    <source>
        <dbReference type="ARBA" id="ARBA00022722"/>
    </source>
</evidence>
<organism evidence="5 6">
    <name type="scientific">Pelatocladus maniniholoensis HA4357-MV3</name>
    <dbReference type="NCBI Taxonomy" id="1117104"/>
    <lineage>
        <taxon>Bacteria</taxon>
        <taxon>Bacillati</taxon>
        <taxon>Cyanobacteriota</taxon>
        <taxon>Cyanophyceae</taxon>
        <taxon>Nostocales</taxon>
        <taxon>Nostocaceae</taxon>
        <taxon>Pelatocladus</taxon>
    </lineage>
</organism>
<dbReference type="AlphaFoldDB" id="A0A9E3LTD9"/>
<evidence type="ECO:0000313" key="6">
    <source>
        <dbReference type="Proteomes" id="UP000813215"/>
    </source>
</evidence>
<dbReference type="Gene3D" id="3.30.420.10">
    <property type="entry name" value="Ribonuclease H-like superfamily/Ribonuclease H"/>
    <property type="match status" value="1"/>
</dbReference>
<proteinExistence type="predicted"/>
<name>A0A9E3LTD9_9NOST</name>
<dbReference type="SMART" id="SM00479">
    <property type="entry name" value="EXOIII"/>
    <property type="match status" value="1"/>
</dbReference>
<evidence type="ECO:0000313" key="5">
    <source>
        <dbReference type="EMBL" id="MBW4432687.1"/>
    </source>
</evidence>
<dbReference type="CDD" id="cd06133">
    <property type="entry name" value="ERI-1_3'hExo_like"/>
    <property type="match status" value="1"/>
</dbReference>
<dbReference type="Pfam" id="PF00929">
    <property type="entry name" value="RNase_T"/>
    <property type="match status" value="1"/>
</dbReference>
<keyword evidence="2" id="KW-0378">Hydrolase</keyword>
<comment type="caution">
    <text evidence="5">The sequence shown here is derived from an EMBL/GenBank/DDBJ whole genome shotgun (WGS) entry which is preliminary data.</text>
</comment>
<dbReference type="Proteomes" id="UP000813215">
    <property type="component" value="Unassembled WGS sequence"/>
</dbReference>
<evidence type="ECO:0000256" key="3">
    <source>
        <dbReference type="ARBA" id="ARBA00022839"/>
    </source>
</evidence>
<dbReference type="GO" id="GO:0000175">
    <property type="term" value="F:3'-5'-RNA exonuclease activity"/>
    <property type="evidence" value="ECO:0007669"/>
    <property type="project" value="InterPro"/>
</dbReference>
<dbReference type="InterPro" id="IPR036397">
    <property type="entry name" value="RNaseH_sf"/>
</dbReference>
<dbReference type="PANTHER" id="PTHR23044">
    <property type="entry name" value="3'-5' EXONUCLEASE ERI1-RELATED"/>
    <property type="match status" value="1"/>
</dbReference>
<reference evidence="5" key="2">
    <citation type="journal article" date="2022" name="Microbiol. Resour. Announc.">
        <title>Metagenome Sequencing to Explore Phylogenomics of Terrestrial Cyanobacteria.</title>
        <authorList>
            <person name="Ward R.D."/>
            <person name="Stajich J.E."/>
            <person name="Johansen J.R."/>
            <person name="Huntemann M."/>
            <person name="Clum A."/>
            <person name="Foster B."/>
            <person name="Foster B."/>
            <person name="Roux S."/>
            <person name="Palaniappan K."/>
            <person name="Varghese N."/>
            <person name="Mukherjee S."/>
            <person name="Reddy T.B.K."/>
            <person name="Daum C."/>
            <person name="Copeland A."/>
            <person name="Chen I.A."/>
            <person name="Ivanova N.N."/>
            <person name="Kyrpides N.C."/>
            <person name="Shapiro N."/>
            <person name="Eloe-Fadrosh E.A."/>
            <person name="Pietrasiak N."/>
        </authorList>
    </citation>
    <scope>NUCLEOTIDE SEQUENCE</scope>
    <source>
        <strain evidence="5">HA4357-MV3</strain>
    </source>
</reference>
<dbReference type="InterPro" id="IPR047201">
    <property type="entry name" value="ERI-1_3'hExo-like"/>
</dbReference>
<keyword evidence="1" id="KW-0540">Nuclease</keyword>
<dbReference type="PANTHER" id="PTHR23044:SF61">
    <property type="entry name" value="3'-5' EXORIBONUCLEASE 1-RELATED"/>
    <property type="match status" value="1"/>
</dbReference>
<dbReference type="GO" id="GO:0003676">
    <property type="term" value="F:nucleic acid binding"/>
    <property type="evidence" value="ECO:0007669"/>
    <property type="project" value="InterPro"/>
</dbReference>
<evidence type="ECO:0000256" key="2">
    <source>
        <dbReference type="ARBA" id="ARBA00022801"/>
    </source>
</evidence>
<protein>
    <submittedName>
        <fullName evidence="5">Exonuclease domain-containing protein</fullName>
    </submittedName>
</protein>